<organism evidence="2 3">
    <name type="scientific">Flavobacterium bizetiae</name>
    <dbReference type="NCBI Taxonomy" id="2704140"/>
    <lineage>
        <taxon>Bacteria</taxon>
        <taxon>Pseudomonadati</taxon>
        <taxon>Bacteroidota</taxon>
        <taxon>Flavobacteriia</taxon>
        <taxon>Flavobacteriales</taxon>
        <taxon>Flavobacteriaceae</taxon>
        <taxon>Flavobacterium</taxon>
    </lineage>
</organism>
<name>A0A6J4GT89_9FLAO</name>
<gene>
    <name evidence="2" type="ORF">FLA105534_03573</name>
</gene>
<feature type="signal peptide" evidence="1">
    <location>
        <begin position="1"/>
        <end position="18"/>
    </location>
</feature>
<proteinExistence type="predicted"/>
<keyword evidence="3" id="KW-1185">Reference proteome</keyword>
<evidence type="ECO:0000313" key="2">
    <source>
        <dbReference type="EMBL" id="CAA9201361.1"/>
    </source>
</evidence>
<dbReference type="Proteomes" id="UP000479938">
    <property type="component" value="Unassembled WGS sequence"/>
</dbReference>
<keyword evidence="1" id="KW-0732">Signal</keyword>
<accession>A0A6J4GT89</accession>
<evidence type="ECO:0000256" key="1">
    <source>
        <dbReference type="SAM" id="SignalP"/>
    </source>
</evidence>
<protein>
    <submittedName>
        <fullName evidence="2">Uncharacterized protein</fullName>
    </submittedName>
</protein>
<dbReference type="RefSeq" id="WP_173972053.1">
    <property type="nucleotide sequence ID" value="NZ_CADCSU010000125.1"/>
</dbReference>
<reference evidence="2 3" key="1">
    <citation type="submission" date="2020-02" db="EMBL/GenBank/DDBJ databases">
        <authorList>
            <person name="Criscuolo A."/>
        </authorList>
    </citation>
    <scope>NUCLEOTIDE SEQUENCE [LARGE SCALE GENOMIC DNA]</scope>
    <source>
        <strain evidence="2">CIP105534</strain>
    </source>
</reference>
<dbReference type="EMBL" id="CADCSU010000125">
    <property type="protein sequence ID" value="CAA9201361.1"/>
    <property type="molecule type" value="Genomic_DNA"/>
</dbReference>
<dbReference type="AlphaFoldDB" id="A0A6J4GT89"/>
<feature type="chain" id="PRO_5026768484" evidence="1">
    <location>
        <begin position="19"/>
        <end position="119"/>
    </location>
</feature>
<sequence length="119" mass="13345">MKKLLLTLTLLFSFAGFAQTINGIPIQNLDVEYLQIIGSSVYMSSKVKISIDIGQRTKLMSSNNDTARLKDKNGEVLVFNSIIDALNFMAGYGYEFVQSNILVEGGQNVFYYLMKKKSK</sequence>
<evidence type="ECO:0000313" key="3">
    <source>
        <dbReference type="Proteomes" id="UP000479938"/>
    </source>
</evidence>